<dbReference type="PROSITE" id="PS00018">
    <property type="entry name" value="EF_HAND_1"/>
    <property type="match status" value="3"/>
</dbReference>
<gene>
    <name evidence="4" type="ORF">CYMTET_33318</name>
</gene>
<reference evidence="4 5" key="1">
    <citation type="journal article" date="2015" name="Genome Biol. Evol.">
        <title>Comparative Genomics of a Bacterivorous Green Alga Reveals Evolutionary Causalities and Consequences of Phago-Mixotrophic Mode of Nutrition.</title>
        <authorList>
            <person name="Burns J.A."/>
            <person name="Paasch A."/>
            <person name="Narechania A."/>
            <person name="Kim E."/>
        </authorList>
    </citation>
    <scope>NUCLEOTIDE SEQUENCE [LARGE SCALE GENOMIC DNA]</scope>
    <source>
        <strain evidence="4 5">PLY_AMNH</strain>
    </source>
</reference>
<dbReference type="PANTHER" id="PTHR23050">
    <property type="entry name" value="CALCIUM BINDING PROTEIN"/>
    <property type="match status" value="1"/>
</dbReference>
<dbReference type="SUPFAM" id="SSF47473">
    <property type="entry name" value="EF-hand"/>
    <property type="match status" value="2"/>
</dbReference>
<accession>A0AAE0FDC7</accession>
<dbReference type="GO" id="GO:0005509">
    <property type="term" value="F:calcium ion binding"/>
    <property type="evidence" value="ECO:0007669"/>
    <property type="project" value="InterPro"/>
</dbReference>
<name>A0AAE0FDC7_9CHLO</name>
<organism evidence="4 5">
    <name type="scientific">Cymbomonas tetramitiformis</name>
    <dbReference type="NCBI Taxonomy" id="36881"/>
    <lineage>
        <taxon>Eukaryota</taxon>
        <taxon>Viridiplantae</taxon>
        <taxon>Chlorophyta</taxon>
        <taxon>Pyramimonadophyceae</taxon>
        <taxon>Pyramimonadales</taxon>
        <taxon>Pyramimonadaceae</taxon>
        <taxon>Cymbomonas</taxon>
    </lineage>
</organism>
<comment type="caution">
    <text evidence="4">The sequence shown here is derived from an EMBL/GenBank/DDBJ whole genome shotgun (WGS) entry which is preliminary data.</text>
</comment>
<proteinExistence type="predicted"/>
<evidence type="ECO:0000256" key="2">
    <source>
        <dbReference type="ARBA" id="ARBA00022837"/>
    </source>
</evidence>
<dbReference type="PROSITE" id="PS50222">
    <property type="entry name" value="EF_HAND_2"/>
    <property type="match status" value="5"/>
</dbReference>
<dbReference type="Gene3D" id="1.10.238.10">
    <property type="entry name" value="EF-hand"/>
    <property type="match status" value="3"/>
</dbReference>
<dbReference type="EMBL" id="LGRX02020331">
    <property type="protein sequence ID" value="KAK3257603.1"/>
    <property type="molecule type" value="Genomic_DNA"/>
</dbReference>
<protein>
    <recommendedName>
        <fullName evidence="3">EF-hand domain-containing protein</fullName>
    </recommendedName>
</protein>
<dbReference type="InterPro" id="IPR011992">
    <property type="entry name" value="EF-hand-dom_pair"/>
</dbReference>
<evidence type="ECO:0000313" key="4">
    <source>
        <dbReference type="EMBL" id="KAK3257603.1"/>
    </source>
</evidence>
<evidence type="ECO:0000259" key="3">
    <source>
        <dbReference type="PROSITE" id="PS50222"/>
    </source>
</evidence>
<feature type="domain" description="EF-hand" evidence="3">
    <location>
        <begin position="322"/>
        <end position="357"/>
    </location>
</feature>
<dbReference type="InterPro" id="IPR002048">
    <property type="entry name" value="EF_hand_dom"/>
</dbReference>
<keyword evidence="1" id="KW-0677">Repeat</keyword>
<dbReference type="Proteomes" id="UP001190700">
    <property type="component" value="Unassembled WGS sequence"/>
</dbReference>
<dbReference type="InterPro" id="IPR050145">
    <property type="entry name" value="Centrin_CML-like"/>
</dbReference>
<evidence type="ECO:0000256" key="1">
    <source>
        <dbReference type="ARBA" id="ARBA00022737"/>
    </source>
</evidence>
<dbReference type="Pfam" id="PF13499">
    <property type="entry name" value="EF-hand_7"/>
    <property type="match status" value="3"/>
</dbReference>
<feature type="domain" description="EF-hand" evidence="3">
    <location>
        <begin position="217"/>
        <end position="252"/>
    </location>
</feature>
<feature type="domain" description="EF-hand" evidence="3">
    <location>
        <begin position="180"/>
        <end position="215"/>
    </location>
</feature>
<sequence>MEFVPASEQLMRYSFTAPSRMESFLSEGISEKFLDKAREEVESQTADRYMRAMTEFSTSVRGCVVDIWASPGQLCEFLREEAMAHLPEFEDIFSFWRKCIKRFPKRCAIQKSSAGKKVTDRYRIAVNELAVRIKERMAASRPDNAKKWLLETLDAFENPQMHSVDSIMAGSDFTSLSPVELQEKLAEIFKVFDVDVNGYIDRPEFNNVLRSSLLKKIDKSTMTNLMAEADMDHDGKISFKEFLPLMVDILSTSHLHERAMYDQKLLEEECYNQASDYLLHGVPASQLKRILETLFQEYDTDNSGDLDSEEVFKALRDARLGFTRREMNVLMSSMDIDGDGKLHYNEFLPMMENLLLENLKNEFVANKALHSENAIAKHLQELLLAKDPGDKGYLPLSVIKSVLMDNYQEHHVSMLQILSILSTAPVDDYMMVEYSRFVPLASEMLHSMIDLRKLKIRMDAAIKLSKSVGSGVSEEESFEGNILESFRSCDKDGTGYLCADEFTQCLQKISESSSSLSRQDATAVIAAVDADSEGRICYPKSS</sequence>
<evidence type="ECO:0000313" key="5">
    <source>
        <dbReference type="Proteomes" id="UP001190700"/>
    </source>
</evidence>
<dbReference type="AlphaFoldDB" id="A0AAE0FDC7"/>
<keyword evidence="2" id="KW-0106">Calcium</keyword>
<dbReference type="InterPro" id="IPR018247">
    <property type="entry name" value="EF_Hand_1_Ca_BS"/>
</dbReference>
<keyword evidence="5" id="KW-1185">Reference proteome</keyword>
<feature type="domain" description="EF-hand" evidence="3">
    <location>
        <begin position="477"/>
        <end position="512"/>
    </location>
</feature>
<feature type="domain" description="EF-hand" evidence="3">
    <location>
        <begin position="286"/>
        <end position="321"/>
    </location>
</feature>
<dbReference type="SMART" id="SM00054">
    <property type="entry name" value="EFh"/>
    <property type="match status" value="5"/>
</dbReference>